<feature type="domain" description="DUF7704" evidence="3">
    <location>
        <begin position="3"/>
        <end position="140"/>
    </location>
</feature>
<dbReference type="OMA" id="LWRMEDA"/>
<dbReference type="EMBL" id="KB706144">
    <property type="protein sequence ID" value="EMR68992.1"/>
    <property type="molecule type" value="Genomic_DNA"/>
</dbReference>
<feature type="transmembrane region" description="Helical" evidence="2">
    <location>
        <begin position="120"/>
        <end position="142"/>
    </location>
</feature>
<dbReference type="HOGENOM" id="CLU_112091_2_0_1"/>
<dbReference type="Proteomes" id="UP000012174">
    <property type="component" value="Unassembled WGS sequence"/>
</dbReference>
<dbReference type="Pfam" id="PF24803">
    <property type="entry name" value="DUF7704"/>
    <property type="match status" value="1"/>
</dbReference>
<organism evidence="4 5">
    <name type="scientific">Eutypa lata (strain UCR-EL1)</name>
    <name type="common">Grapevine dieback disease fungus</name>
    <name type="synonym">Eutypa armeniacae</name>
    <dbReference type="NCBI Taxonomy" id="1287681"/>
    <lineage>
        <taxon>Eukaryota</taxon>
        <taxon>Fungi</taxon>
        <taxon>Dikarya</taxon>
        <taxon>Ascomycota</taxon>
        <taxon>Pezizomycotina</taxon>
        <taxon>Sordariomycetes</taxon>
        <taxon>Xylariomycetidae</taxon>
        <taxon>Xylariales</taxon>
        <taxon>Diatrypaceae</taxon>
        <taxon>Eutypa</taxon>
    </lineage>
</organism>
<keyword evidence="2" id="KW-0812">Transmembrane</keyword>
<dbReference type="PANTHER" id="PTHR37019">
    <property type="entry name" value="CHROMOSOME 1, WHOLE GENOME SHOTGUN SEQUENCE"/>
    <property type="match status" value="1"/>
</dbReference>
<evidence type="ECO:0000259" key="3">
    <source>
        <dbReference type="Pfam" id="PF24803"/>
    </source>
</evidence>
<keyword evidence="2" id="KW-1133">Transmembrane helix</keyword>
<feature type="region of interest" description="Disordered" evidence="1">
    <location>
        <begin position="146"/>
        <end position="166"/>
    </location>
</feature>
<evidence type="ECO:0000313" key="4">
    <source>
        <dbReference type="EMBL" id="EMR68992.1"/>
    </source>
</evidence>
<sequence length="166" mass="17515">MSTTIPLAYRLTFHWAEPLMATGGAVQALFAPQDLLRLELPSVPYTAAIYPLFPQHAGAWLMLAFHDAVTLRLYPDDVRVWKLVLGAGILSDLGYVYSLFVGMGGAARFLNPGAWSAGEAFTVVTTVVPLAVKVAFELGVGLGEGKGKGKGKGVGRGKGAGGKKVR</sequence>
<proteinExistence type="predicted"/>
<feature type="compositionally biased region" description="Basic residues" evidence="1">
    <location>
        <begin position="148"/>
        <end position="166"/>
    </location>
</feature>
<dbReference type="PANTHER" id="PTHR37019:SF1">
    <property type="entry name" value="EXPERA DOMAIN-CONTAINING PROTEIN"/>
    <property type="match status" value="1"/>
</dbReference>
<dbReference type="OrthoDB" id="3587182at2759"/>
<gene>
    <name evidence="4" type="ORF">UCREL1_3988</name>
</gene>
<reference evidence="5" key="1">
    <citation type="journal article" date="2013" name="Genome Announc.">
        <title>Draft genome sequence of the grapevine dieback fungus Eutypa lata UCR-EL1.</title>
        <authorList>
            <person name="Blanco-Ulate B."/>
            <person name="Rolshausen P.E."/>
            <person name="Cantu D."/>
        </authorList>
    </citation>
    <scope>NUCLEOTIDE SEQUENCE [LARGE SCALE GENOMIC DNA]</scope>
    <source>
        <strain evidence="5">UCR-EL1</strain>
    </source>
</reference>
<keyword evidence="2" id="KW-0472">Membrane</keyword>
<evidence type="ECO:0000256" key="2">
    <source>
        <dbReference type="SAM" id="Phobius"/>
    </source>
</evidence>
<protein>
    <recommendedName>
        <fullName evidence="3">DUF7704 domain-containing protein</fullName>
    </recommendedName>
</protein>
<name>M7SXG5_EUTLA</name>
<feature type="transmembrane region" description="Helical" evidence="2">
    <location>
        <begin position="80"/>
        <end position="100"/>
    </location>
</feature>
<evidence type="ECO:0000313" key="5">
    <source>
        <dbReference type="Proteomes" id="UP000012174"/>
    </source>
</evidence>
<evidence type="ECO:0000256" key="1">
    <source>
        <dbReference type="SAM" id="MobiDB-lite"/>
    </source>
</evidence>
<keyword evidence="5" id="KW-1185">Reference proteome</keyword>
<dbReference type="eggNOG" id="ENOG502SSNA">
    <property type="taxonomic scope" value="Eukaryota"/>
</dbReference>
<dbReference type="KEGG" id="ela:UCREL1_3988"/>
<dbReference type="InterPro" id="IPR056121">
    <property type="entry name" value="DUF7704"/>
</dbReference>
<accession>M7SXG5</accession>
<dbReference type="AlphaFoldDB" id="M7SXG5"/>